<accession>A0A9D1A1I1</accession>
<keyword evidence="1" id="KW-0812">Transmembrane</keyword>
<name>A0A9D1A1I1_9ACTN</name>
<gene>
    <name evidence="2" type="ORF">IAA69_08250</name>
</gene>
<reference evidence="2" key="1">
    <citation type="submission" date="2020-10" db="EMBL/GenBank/DDBJ databases">
        <authorList>
            <person name="Gilroy R."/>
        </authorList>
    </citation>
    <scope>NUCLEOTIDE SEQUENCE</scope>
    <source>
        <strain evidence="2">ChiGjej1B1-2707</strain>
    </source>
</reference>
<organism evidence="2 3">
    <name type="scientific">Candidatus Aveggerthella stercoripullorum</name>
    <dbReference type="NCBI Taxonomy" id="2840688"/>
    <lineage>
        <taxon>Bacteria</taxon>
        <taxon>Bacillati</taxon>
        <taxon>Actinomycetota</taxon>
        <taxon>Coriobacteriia</taxon>
        <taxon>Eggerthellales</taxon>
        <taxon>Eggerthellaceae</taxon>
        <taxon>Eggerthellaceae incertae sedis</taxon>
        <taxon>Candidatus Aveggerthella</taxon>
    </lineage>
</organism>
<dbReference type="AlphaFoldDB" id="A0A9D1A1I1"/>
<comment type="caution">
    <text evidence="2">The sequence shown here is derived from an EMBL/GenBank/DDBJ whole genome shotgun (WGS) entry which is preliminary data.</text>
</comment>
<feature type="transmembrane region" description="Helical" evidence="1">
    <location>
        <begin position="161"/>
        <end position="180"/>
    </location>
</feature>
<proteinExistence type="predicted"/>
<evidence type="ECO:0000313" key="2">
    <source>
        <dbReference type="EMBL" id="HIR02232.1"/>
    </source>
</evidence>
<dbReference type="EMBL" id="DVGB01000098">
    <property type="protein sequence ID" value="HIR02232.1"/>
    <property type="molecule type" value="Genomic_DNA"/>
</dbReference>
<evidence type="ECO:0000256" key="1">
    <source>
        <dbReference type="SAM" id="Phobius"/>
    </source>
</evidence>
<protein>
    <submittedName>
        <fullName evidence="2">Uncharacterized protein</fullName>
    </submittedName>
</protein>
<keyword evidence="1" id="KW-1133">Transmembrane helix</keyword>
<sequence>MGFTNLFKAMAFRLAKSRMTWAFLAAFAALVVAGVVSLKALGSLAAMAAAVSETSSDVALGLSVLDSASGGVSLVAAWLLQVWASVSAYALIAVAVALVSGSSAVSAIAGLLLGGAAVENLLYIALGLLTGRPDEVRQVFDGYLAATVSQLGYGNVLSWDAMLPVLTTIVIVAAAGMMIMRRRRLA</sequence>
<dbReference type="Proteomes" id="UP000824261">
    <property type="component" value="Unassembled WGS sequence"/>
</dbReference>
<reference evidence="2" key="2">
    <citation type="journal article" date="2021" name="PeerJ">
        <title>Extensive microbial diversity within the chicken gut microbiome revealed by metagenomics and culture.</title>
        <authorList>
            <person name="Gilroy R."/>
            <person name="Ravi A."/>
            <person name="Getino M."/>
            <person name="Pursley I."/>
            <person name="Horton D.L."/>
            <person name="Alikhan N.F."/>
            <person name="Baker D."/>
            <person name="Gharbi K."/>
            <person name="Hall N."/>
            <person name="Watson M."/>
            <person name="Adriaenssens E.M."/>
            <person name="Foster-Nyarko E."/>
            <person name="Jarju S."/>
            <person name="Secka A."/>
            <person name="Antonio M."/>
            <person name="Oren A."/>
            <person name="Chaudhuri R.R."/>
            <person name="La Ragione R."/>
            <person name="Hildebrand F."/>
            <person name="Pallen M.J."/>
        </authorList>
    </citation>
    <scope>NUCLEOTIDE SEQUENCE</scope>
    <source>
        <strain evidence="2">ChiGjej1B1-2707</strain>
    </source>
</reference>
<feature type="transmembrane region" description="Helical" evidence="1">
    <location>
        <begin position="74"/>
        <end position="98"/>
    </location>
</feature>
<feature type="transmembrane region" description="Helical" evidence="1">
    <location>
        <begin position="105"/>
        <end position="126"/>
    </location>
</feature>
<evidence type="ECO:0000313" key="3">
    <source>
        <dbReference type="Proteomes" id="UP000824261"/>
    </source>
</evidence>
<keyword evidence="1" id="KW-0472">Membrane</keyword>